<dbReference type="STRING" id="407036.SAMN05216243_3312"/>
<organism evidence="13 14">
    <name type="scientific">Sediminibacillus albus</name>
    <dbReference type="NCBI Taxonomy" id="407036"/>
    <lineage>
        <taxon>Bacteria</taxon>
        <taxon>Bacillati</taxon>
        <taxon>Bacillota</taxon>
        <taxon>Bacilli</taxon>
        <taxon>Bacillales</taxon>
        <taxon>Bacillaceae</taxon>
        <taxon>Sediminibacillus</taxon>
    </lineage>
</organism>
<dbReference type="Gene3D" id="3.30.470.10">
    <property type="match status" value="1"/>
</dbReference>
<dbReference type="RefSeq" id="WP_093216532.1">
    <property type="nucleotide sequence ID" value="NZ_FNFL01000007.1"/>
</dbReference>
<comment type="subunit">
    <text evidence="3">Homodimer.</text>
</comment>
<dbReference type="GO" id="GO:0046416">
    <property type="term" value="P:D-amino acid metabolic process"/>
    <property type="evidence" value="ECO:0007669"/>
    <property type="project" value="InterPro"/>
</dbReference>
<dbReference type="GO" id="GO:0046394">
    <property type="term" value="P:carboxylic acid biosynthetic process"/>
    <property type="evidence" value="ECO:0007669"/>
    <property type="project" value="UniProtKB-ARBA"/>
</dbReference>
<evidence type="ECO:0000256" key="10">
    <source>
        <dbReference type="ARBA" id="ARBA00033316"/>
    </source>
</evidence>
<dbReference type="OrthoDB" id="9805628at2"/>
<comment type="similarity">
    <text evidence="2">Belongs to the class-IV pyridoxal-phosphate-dependent aminotransferase family.</text>
</comment>
<accession>A0A1G9C8M2</accession>
<name>A0A1G9C8M2_9BACI</name>
<evidence type="ECO:0000256" key="5">
    <source>
        <dbReference type="ARBA" id="ARBA00021779"/>
    </source>
</evidence>
<dbReference type="InterPro" id="IPR050571">
    <property type="entry name" value="Class-IV_PLP-Dep_Aminotrnsfr"/>
</dbReference>
<evidence type="ECO:0000256" key="2">
    <source>
        <dbReference type="ARBA" id="ARBA00009320"/>
    </source>
</evidence>
<keyword evidence="6" id="KW-0032">Aminotransferase</keyword>
<keyword evidence="8" id="KW-0663">Pyridoxal phosphate</keyword>
<dbReference type="PANTHER" id="PTHR42743">
    <property type="entry name" value="AMINO-ACID AMINOTRANSFERASE"/>
    <property type="match status" value="1"/>
</dbReference>
<comment type="catalytic activity">
    <reaction evidence="12">
        <text>D-alanine + 2-oxoglutarate = D-glutamate + pyruvate</text>
        <dbReference type="Rhea" id="RHEA:15869"/>
        <dbReference type="ChEBI" id="CHEBI:15361"/>
        <dbReference type="ChEBI" id="CHEBI:16810"/>
        <dbReference type="ChEBI" id="CHEBI:29986"/>
        <dbReference type="ChEBI" id="CHEBI:57416"/>
        <dbReference type="EC" id="2.6.1.21"/>
    </reaction>
</comment>
<gene>
    <name evidence="13" type="ORF">SAMN05216243_3312</name>
</gene>
<dbReference type="PANTHER" id="PTHR42743:SF10">
    <property type="entry name" value="D-ALANINE AMINOTRANSFERASE"/>
    <property type="match status" value="1"/>
</dbReference>
<dbReference type="InterPro" id="IPR001544">
    <property type="entry name" value="Aminotrans_IV"/>
</dbReference>
<dbReference type="NCBIfam" id="TIGR01121">
    <property type="entry name" value="D_amino_aminoT"/>
    <property type="match status" value="1"/>
</dbReference>
<dbReference type="InterPro" id="IPR036038">
    <property type="entry name" value="Aminotransferase-like"/>
</dbReference>
<evidence type="ECO:0000256" key="7">
    <source>
        <dbReference type="ARBA" id="ARBA00022679"/>
    </source>
</evidence>
<evidence type="ECO:0000256" key="3">
    <source>
        <dbReference type="ARBA" id="ARBA00011738"/>
    </source>
</evidence>
<dbReference type="AlphaFoldDB" id="A0A1G9C8M2"/>
<evidence type="ECO:0000256" key="1">
    <source>
        <dbReference type="ARBA" id="ARBA00001933"/>
    </source>
</evidence>
<dbReference type="Gene3D" id="3.20.10.10">
    <property type="entry name" value="D-amino Acid Aminotransferase, subunit A, domain 2"/>
    <property type="match status" value="1"/>
</dbReference>
<dbReference type="EC" id="2.6.1.21" evidence="4"/>
<dbReference type="GO" id="GO:0047810">
    <property type="term" value="F:D-alanine-2-oxoglutarate aminotransferase activity"/>
    <property type="evidence" value="ECO:0007669"/>
    <property type="project" value="UniProtKB-EC"/>
</dbReference>
<proteinExistence type="inferred from homology"/>
<dbReference type="InterPro" id="IPR005784">
    <property type="entry name" value="D_amino_transT"/>
</dbReference>
<dbReference type="Proteomes" id="UP000198694">
    <property type="component" value="Unassembled WGS sequence"/>
</dbReference>
<dbReference type="InterPro" id="IPR043132">
    <property type="entry name" value="BCAT-like_C"/>
</dbReference>
<keyword evidence="14" id="KW-1185">Reference proteome</keyword>
<dbReference type="InterPro" id="IPR043131">
    <property type="entry name" value="BCAT-like_N"/>
</dbReference>
<dbReference type="SUPFAM" id="SSF56752">
    <property type="entry name" value="D-aminoacid aminotransferase-like PLP-dependent enzymes"/>
    <property type="match status" value="1"/>
</dbReference>
<sequence length="291" mass="32741">MIHPHVLSQTEFVNGDDLTYPFQERGLQFGDGVYEVIRVYQGRYYLMTEHVNRLFRSAAAVKIKLPFEKGELFDKLDELLRINKVQGDAKVYLQATRGSAIRDHVFPDVEANFYAYVQDLPRPVDKLTNGVTAITQPDVRWQNCYIKSLNLLPNVLAKQEASEHGAFEAILHREGTVTECSSSNAYIVQNGRIFTHPETNNILHGCVRSRVKVLAEKLDVPLVEEAFSLDDLQTADEVFLSSSTAEIMPIIQIDGEKVNNGKPGKITVALQKSYEEDAQLLTKMSSALKPD</sequence>
<comment type="cofactor">
    <cofactor evidence="1">
        <name>pyridoxal 5'-phosphate</name>
        <dbReference type="ChEBI" id="CHEBI:597326"/>
    </cofactor>
</comment>
<dbReference type="GO" id="GO:0005829">
    <property type="term" value="C:cytosol"/>
    <property type="evidence" value="ECO:0007669"/>
    <property type="project" value="TreeGrafter"/>
</dbReference>
<dbReference type="CDD" id="cd01558">
    <property type="entry name" value="D-AAT_like"/>
    <property type="match status" value="1"/>
</dbReference>
<keyword evidence="7" id="KW-0808">Transferase</keyword>
<reference evidence="13 14" key="1">
    <citation type="submission" date="2016-10" db="EMBL/GenBank/DDBJ databases">
        <authorList>
            <person name="de Groot N.N."/>
        </authorList>
    </citation>
    <scope>NUCLEOTIDE SEQUENCE [LARGE SCALE GENOMIC DNA]</scope>
    <source>
        <strain evidence="13 14">CGMCC 1.6502</strain>
    </source>
</reference>
<evidence type="ECO:0000256" key="12">
    <source>
        <dbReference type="ARBA" id="ARBA00047911"/>
    </source>
</evidence>
<evidence type="ECO:0000256" key="6">
    <source>
        <dbReference type="ARBA" id="ARBA00022576"/>
    </source>
</evidence>
<dbReference type="GO" id="GO:0008652">
    <property type="term" value="P:amino acid biosynthetic process"/>
    <property type="evidence" value="ECO:0007669"/>
    <property type="project" value="UniProtKB-ARBA"/>
</dbReference>
<evidence type="ECO:0000256" key="4">
    <source>
        <dbReference type="ARBA" id="ARBA00012874"/>
    </source>
</evidence>
<dbReference type="Pfam" id="PF01063">
    <property type="entry name" value="Aminotran_4"/>
    <property type="match status" value="1"/>
</dbReference>
<evidence type="ECO:0000256" key="9">
    <source>
        <dbReference type="ARBA" id="ARBA00030138"/>
    </source>
</evidence>
<dbReference type="EMBL" id="FNFL01000007">
    <property type="protein sequence ID" value="SDK48030.1"/>
    <property type="molecule type" value="Genomic_DNA"/>
</dbReference>
<dbReference type="FunFam" id="3.20.10.10:FF:000002">
    <property type="entry name" value="D-alanine aminotransferase"/>
    <property type="match status" value="1"/>
</dbReference>
<dbReference type="GO" id="GO:0030170">
    <property type="term" value="F:pyridoxal phosphate binding"/>
    <property type="evidence" value="ECO:0007669"/>
    <property type="project" value="InterPro"/>
</dbReference>
<evidence type="ECO:0000313" key="13">
    <source>
        <dbReference type="EMBL" id="SDK48030.1"/>
    </source>
</evidence>
<evidence type="ECO:0000313" key="14">
    <source>
        <dbReference type="Proteomes" id="UP000198694"/>
    </source>
</evidence>
<protein>
    <recommendedName>
        <fullName evidence="5">D-alanine aminotransferase</fullName>
        <ecNumber evidence="4">2.6.1.21</ecNumber>
    </recommendedName>
    <alternativeName>
        <fullName evidence="11">D-amino acid aminotransferase</fullName>
    </alternativeName>
    <alternativeName>
        <fullName evidence="9">D-amino acid transaminase</fullName>
    </alternativeName>
    <alternativeName>
        <fullName evidence="10">D-aspartate aminotransferase</fullName>
    </alternativeName>
</protein>
<evidence type="ECO:0000256" key="11">
    <source>
        <dbReference type="ARBA" id="ARBA00033391"/>
    </source>
</evidence>
<evidence type="ECO:0000256" key="8">
    <source>
        <dbReference type="ARBA" id="ARBA00022898"/>
    </source>
</evidence>